<evidence type="ECO:0000313" key="2">
    <source>
        <dbReference type="WBParaSite" id="JU765_v2.g15451.t1"/>
    </source>
</evidence>
<dbReference type="Proteomes" id="UP000887576">
    <property type="component" value="Unplaced"/>
</dbReference>
<proteinExistence type="predicted"/>
<dbReference type="WBParaSite" id="JU765_v2.g15451.t1">
    <property type="protein sequence ID" value="JU765_v2.g15451.t1"/>
    <property type="gene ID" value="JU765_v2.g15451"/>
</dbReference>
<protein>
    <submittedName>
        <fullName evidence="2">Uncharacterized protein</fullName>
    </submittedName>
</protein>
<evidence type="ECO:0000313" key="1">
    <source>
        <dbReference type="Proteomes" id="UP000887576"/>
    </source>
</evidence>
<organism evidence="1 2">
    <name type="scientific">Panagrolaimus sp. JU765</name>
    <dbReference type="NCBI Taxonomy" id="591449"/>
    <lineage>
        <taxon>Eukaryota</taxon>
        <taxon>Metazoa</taxon>
        <taxon>Ecdysozoa</taxon>
        <taxon>Nematoda</taxon>
        <taxon>Chromadorea</taxon>
        <taxon>Rhabditida</taxon>
        <taxon>Tylenchina</taxon>
        <taxon>Panagrolaimomorpha</taxon>
        <taxon>Panagrolaimoidea</taxon>
        <taxon>Panagrolaimidae</taxon>
        <taxon>Panagrolaimus</taxon>
    </lineage>
</organism>
<accession>A0AC34QDE7</accession>
<reference evidence="2" key="1">
    <citation type="submission" date="2022-11" db="UniProtKB">
        <authorList>
            <consortium name="WormBaseParasite"/>
        </authorList>
    </citation>
    <scope>IDENTIFICATION</scope>
</reference>
<name>A0AC34QDE7_9BILA</name>
<sequence>MFPAHLETANKAPILIAVPDNDKSAKIPHVTLLREASIYRIDEHISRKKSSKLIFWLDICLIVSILGYCIISYCNDVIWKQISEKLSGLKFHYIISASLLLPFVLFIPLFLCFNCFQSDRNNYISNLILHGAILFIATCYLVPLLIAKWTWVNKDITDSNKPLVYAFVAVNLTCLATIIGLSLLIIVKTVIQNANKEDAILDQVYCGIKQQDAFQIAK</sequence>